<dbReference type="EMBL" id="CM042035">
    <property type="protein sequence ID" value="KAI3754720.1"/>
    <property type="molecule type" value="Genomic_DNA"/>
</dbReference>
<reference evidence="2" key="1">
    <citation type="journal article" date="2022" name="Mol. Ecol. Resour.">
        <title>The genomes of chicory, endive, great burdock and yacon provide insights into Asteraceae palaeo-polyploidization history and plant inulin production.</title>
        <authorList>
            <person name="Fan W."/>
            <person name="Wang S."/>
            <person name="Wang H."/>
            <person name="Wang A."/>
            <person name="Jiang F."/>
            <person name="Liu H."/>
            <person name="Zhao H."/>
            <person name="Xu D."/>
            <person name="Zhang Y."/>
        </authorList>
    </citation>
    <scope>NUCLEOTIDE SEQUENCE [LARGE SCALE GENOMIC DNA]</scope>
    <source>
        <strain evidence="2">cv. Yunnan</strain>
    </source>
</reference>
<accession>A0ACB9E7P7</accession>
<reference evidence="1 2" key="2">
    <citation type="journal article" date="2022" name="Mol. Ecol. Resour.">
        <title>The genomes of chicory, endive, great burdock and yacon provide insights into Asteraceae paleo-polyploidization history and plant inulin production.</title>
        <authorList>
            <person name="Fan W."/>
            <person name="Wang S."/>
            <person name="Wang H."/>
            <person name="Wang A."/>
            <person name="Jiang F."/>
            <person name="Liu H."/>
            <person name="Zhao H."/>
            <person name="Xu D."/>
            <person name="Zhang Y."/>
        </authorList>
    </citation>
    <scope>NUCLEOTIDE SEQUENCE [LARGE SCALE GENOMIC DNA]</scope>
    <source>
        <strain evidence="2">cv. Yunnan</strain>
        <tissue evidence="1">Leaves</tissue>
    </source>
</reference>
<sequence>MMHHLPSPVTAIVVLKIDFYMALFDDLSLLVVRIHVSLVWHCLYDSGSVHHRLAAFYLQINYARRFENKAIALIYFSARYQLDVIQEAISALGPPLAGCVLALTEGF</sequence>
<comment type="caution">
    <text evidence="1">The sequence shown here is derived from an EMBL/GenBank/DDBJ whole genome shotgun (WGS) entry which is preliminary data.</text>
</comment>
<evidence type="ECO:0000313" key="2">
    <source>
        <dbReference type="Proteomes" id="UP001056120"/>
    </source>
</evidence>
<gene>
    <name evidence="1" type="ORF">L1987_54509</name>
</gene>
<evidence type="ECO:0000313" key="1">
    <source>
        <dbReference type="EMBL" id="KAI3754720.1"/>
    </source>
</evidence>
<name>A0ACB9E7P7_9ASTR</name>
<proteinExistence type="predicted"/>
<keyword evidence="2" id="KW-1185">Reference proteome</keyword>
<organism evidence="1 2">
    <name type="scientific">Smallanthus sonchifolius</name>
    <dbReference type="NCBI Taxonomy" id="185202"/>
    <lineage>
        <taxon>Eukaryota</taxon>
        <taxon>Viridiplantae</taxon>
        <taxon>Streptophyta</taxon>
        <taxon>Embryophyta</taxon>
        <taxon>Tracheophyta</taxon>
        <taxon>Spermatophyta</taxon>
        <taxon>Magnoliopsida</taxon>
        <taxon>eudicotyledons</taxon>
        <taxon>Gunneridae</taxon>
        <taxon>Pentapetalae</taxon>
        <taxon>asterids</taxon>
        <taxon>campanulids</taxon>
        <taxon>Asterales</taxon>
        <taxon>Asteraceae</taxon>
        <taxon>Asteroideae</taxon>
        <taxon>Heliantheae alliance</taxon>
        <taxon>Millerieae</taxon>
        <taxon>Smallanthus</taxon>
    </lineage>
</organism>
<dbReference type="Proteomes" id="UP001056120">
    <property type="component" value="Linkage Group LG18"/>
</dbReference>
<protein>
    <submittedName>
        <fullName evidence="1">Uncharacterized protein</fullName>
    </submittedName>
</protein>